<dbReference type="AlphaFoldDB" id="I2Q2U6"/>
<evidence type="ECO:0000313" key="2">
    <source>
        <dbReference type="EMBL" id="EIG54102.1"/>
    </source>
</evidence>
<gene>
    <name evidence="2" type="ORF">DesU5LDRAFT_2445</name>
</gene>
<evidence type="ECO:0000256" key="1">
    <source>
        <dbReference type="SAM" id="Coils"/>
    </source>
</evidence>
<keyword evidence="1" id="KW-0175">Coiled coil</keyword>
<sequence length="124" mass="13514">MGSFLLSTGRGIGVACVLSGLLFSGALVGLQPAVAMAQEYEAMMPNALQHELRKVESEYREVIQAVNAAETERLARQAAGAAEADLRALDDKVGQLVTKAEKLKIQADYLKELYEAKKREYKAQ</sequence>
<name>I2Q2U6_9BACT</name>
<proteinExistence type="predicted"/>
<dbReference type="eggNOG" id="ENOG5031838">
    <property type="taxonomic scope" value="Bacteria"/>
</dbReference>
<dbReference type="EMBL" id="JH600068">
    <property type="protein sequence ID" value="EIG54102.1"/>
    <property type="molecule type" value="Genomic_DNA"/>
</dbReference>
<accession>I2Q2U6</accession>
<dbReference type="OrthoDB" id="5460178at2"/>
<reference evidence="2" key="1">
    <citation type="submission" date="2011-11" db="EMBL/GenBank/DDBJ databases">
        <title>Improved High-Quality Draft sequence of Desulfovibrio sp. U5L.</title>
        <authorList>
            <consortium name="US DOE Joint Genome Institute"/>
            <person name="Lucas S."/>
            <person name="Han J."/>
            <person name="Lapidus A."/>
            <person name="Cheng J.-F."/>
            <person name="Goodwin L."/>
            <person name="Pitluck S."/>
            <person name="Peters L."/>
            <person name="Ovchinnikova G."/>
            <person name="Held B."/>
            <person name="Detter J.C."/>
            <person name="Han C."/>
            <person name="Tapia R."/>
            <person name="Land M."/>
            <person name="Hauser L."/>
            <person name="Kyrpides N."/>
            <person name="Ivanova N."/>
            <person name="Pagani I."/>
            <person name="Gabster J."/>
            <person name="Walker C."/>
            <person name="Stolyar S."/>
            <person name="Stahl D."/>
            <person name="Arkin A."/>
            <person name="Dehal P."/>
            <person name="Hazen T."/>
            <person name="Woyke T."/>
        </authorList>
    </citation>
    <scope>NUCLEOTIDE SEQUENCE [LARGE SCALE GENOMIC DNA]</scope>
    <source>
        <strain evidence="2">U5L</strain>
    </source>
</reference>
<protein>
    <submittedName>
        <fullName evidence="2">Uncharacterized protein</fullName>
    </submittedName>
</protein>
<feature type="coiled-coil region" evidence="1">
    <location>
        <begin position="52"/>
        <end position="120"/>
    </location>
</feature>
<dbReference type="HOGENOM" id="CLU_147904_0_0_7"/>
<organism evidence="2">
    <name type="scientific">Desulfovibrio sp. U5L</name>
    <dbReference type="NCBI Taxonomy" id="596152"/>
    <lineage>
        <taxon>Bacteria</taxon>
        <taxon>Pseudomonadati</taxon>
        <taxon>Thermodesulfobacteriota</taxon>
        <taxon>Desulfovibrionia</taxon>
        <taxon>Desulfovibrionales</taxon>
        <taxon>Desulfovibrionaceae</taxon>
        <taxon>Desulfovibrio</taxon>
    </lineage>
</organism>